<feature type="region of interest" description="Disordered" evidence="1">
    <location>
        <begin position="660"/>
        <end position="682"/>
    </location>
</feature>
<dbReference type="OrthoDB" id="7699084at2759"/>
<feature type="region of interest" description="Disordered" evidence="1">
    <location>
        <begin position="113"/>
        <end position="243"/>
    </location>
</feature>
<dbReference type="SUPFAM" id="SSF48371">
    <property type="entry name" value="ARM repeat"/>
    <property type="match status" value="1"/>
</dbReference>
<dbReference type="Gene3D" id="1.25.40.180">
    <property type="match status" value="1"/>
</dbReference>
<proteinExistence type="predicted"/>
<feature type="compositionally biased region" description="Polar residues" evidence="1">
    <location>
        <begin position="35"/>
        <end position="44"/>
    </location>
</feature>
<feature type="region of interest" description="Disordered" evidence="1">
    <location>
        <begin position="1"/>
        <end position="48"/>
    </location>
</feature>
<gene>
    <name evidence="3" type="primary">Eif4g3_1</name>
    <name evidence="5" type="synonym">LOC105272878</name>
    <name evidence="3" type="ORF">g.9951</name>
</gene>
<feature type="compositionally biased region" description="Basic and acidic residues" evidence="1">
    <location>
        <begin position="665"/>
        <end position="682"/>
    </location>
</feature>
<keyword evidence="4" id="KW-1185">Reference proteome</keyword>
<evidence type="ECO:0000256" key="1">
    <source>
        <dbReference type="SAM" id="MobiDB-lite"/>
    </source>
</evidence>
<dbReference type="EMBL" id="GBYB01009619">
    <property type="protein sequence ID" value="JAG79386.1"/>
    <property type="molecule type" value="Transcribed_RNA"/>
</dbReference>
<reference evidence="3" key="1">
    <citation type="submission" date="2015-01" db="EMBL/GenBank/DDBJ databases">
        <title>Transcriptome Assembly of Fopius arisanus.</title>
        <authorList>
            <person name="Geib S."/>
        </authorList>
    </citation>
    <scope>NUCLEOTIDE SEQUENCE</scope>
</reference>
<dbReference type="GeneID" id="105272878"/>
<evidence type="ECO:0000313" key="3">
    <source>
        <dbReference type="EMBL" id="JAG79386.1"/>
    </source>
</evidence>
<feature type="compositionally biased region" description="Polar residues" evidence="1">
    <location>
        <begin position="117"/>
        <end position="127"/>
    </location>
</feature>
<reference evidence="5" key="2">
    <citation type="submission" date="2025-04" db="UniProtKB">
        <authorList>
            <consortium name="RefSeq"/>
        </authorList>
    </citation>
    <scope>IDENTIFICATION</scope>
    <source>
        <strain evidence="5">USDA-PBARC FA_bdor</strain>
        <tissue evidence="5">Whole organism</tissue>
    </source>
</reference>
<evidence type="ECO:0000313" key="4">
    <source>
        <dbReference type="Proteomes" id="UP000694866"/>
    </source>
</evidence>
<evidence type="ECO:0000313" key="5">
    <source>
        <dbReference type="RefSeq" id="XP_011313410.1"/>
    </source>
</evidence>
<evidence type="ECO:0000259" key="2">
    <source>
        <dbReference type="SMART" id="SM00543"/>
    </source>
</evidence>
<dbReference type="Pfam" id="PF02854">
    <property type="entry name" value="MIF4G"/>
    <property type="match status" value="1"/>
</dbReference>
<accession>A0A9R1TQG8</accession>
<dbReference type="PANTHER" id="PTHR23253:SF78">
    <property type="entry name" value="EUKARYOTIC TRANSLATION INITIATION FACTOR 4G1, ISOFORM B-RELATED"/>
    <property type="match status" value="1"/>
</dbReference>
<feature type="compositionally biased region" description="Polar residues" evidence="1">
    <location>
        <begin position="159"/>
        <end position="174"/>
    </location>
</feature>
<dbReference type="RefSeq" id="XP_011313410.1">
    <property type="nucleotide sequence ID" value="XM_011315108.1"/>
</dbReference>
<dbReference type="InterPro" id="IPR003890">
    <property type="entry name" value="MIF4G-like_typ-3"/>
</dbReference>
<dbReference type="SMART" id="SM00543">
    <property type="entry name" value="MIF4G"/>
    <property type="match status" value="1"/>
</dbReference>
<dbReference type="AlphaFoldDB" id="A0A0C9R0G0"/>
<dbReference type="GO" id="GO:0003743">
    <property type="term" value="F:translation initiation factor activity"/>
    <property type="evidence" value="ECO:0007669"/>
    <property type="project" value="TreeGrafter"/>
</dbReference>
<feature type="compositionally biased region" description="Polar residues" evidence="1">
    <location>
        <begin position="137"/>
        <end position="150"/>
    </location>
</feature>
<name>A0A0C9R0G0_9HYME</name>
<sequence length="682" mass="80001">MMSSATRGRGASRFGKREGSAPRGRKPLRSRDGSHSNSRINGNSDHPARITARDQAIIDEPPQWFVSYMNVFKKDMITDLMKALDDNVDDDERQRRYKKSFFRLQTRFHSLERKMEQQNYSQRSSGPASLMNGQYRPPNNSRPQGKPQNSRRNDEESYPVNNQSNPSSSLPESAQENKSEDRNFREPQKKDKSPEISEKTDEKDEEKIPTETPKDQEKLAESREGPHDLSMKTNLPGEESKDHSLSKKIRSILNKLTLANFQNLLEQMKNLNIQSQDDENEIIKQFFEKAIDEPMYSRTYALLCKQFVLAQPNIFHLRSLILSRCESEFDKHEALDILKLKKLEELEKTIDESSRKLLEEELKRMSEDNPKEFMGDILFIGELYNEDLLSNSFLHKIIQHLLLRINETDLEYLCKLLEITGKNFQFRDDDQSIYYDRLSEISLKEGLSTRIKFMIEDILSVRSKGWDSKRDDEEDHLMQIFSFSKVLDNSYSNNQSENFMEAFYKEIQPQFNLFESANFTRELLNSAIERIKLMNEYFEVFKRDSANKIIEWVGGDLVFLDIVMRELKLLFGDFEEIFTQIPNVWKCLITFLQKLIGEWHMELGPRKILDLLETLKDEKLRRDFAQILITGLQEKMKTELELWMDKGGVNIVDFVSVQEEVEQEDEKKEEGKKESVKEVEIS</sequence>
<dbReference type="GO" id="GO:0003729">
    <property type="term" value="F:mRNA binding"/>
    <property type="evidence" value="ECO:0007669"/>
    <property type="project" value="TreeGrafter"/>
</dbReference>
<dbReference type="PANTHER" id="PTHR23253">
    <property type="entry name" value="EUKARYOTIC TRANSLATION INITIATION FACTOR 4 GAMMA"/>
    <property type="match status" value="1"/>
</dbReference>
<feature type="domain" description="MIF4G" evidence="2">
    <location>
        <begin position="246"/>
        <end position="465"/>
    </location>
</feature>
<dbReference type="InterPro" id="IPR016024">
    <property type="entry name" value="ARM-type_fold"/>
</dbReference>
<organism evidence="3">
    <name type="scientific">Fopius arisanus</name>
    <dbReference type="NCBI Taxonomy" id="64838"/>
    <lineage>
        <taxon>Eukaryota</taxon>
        <taxon>Metazoa</taxon>
        <taxon>Ecdysozoa</taxon>
        <taxon>Arthropoda</taxon>
        <taxon>Hexapoda</taxon>
        <taxon>Insecta</taxon>
        <taxon>Pterygota</taxon>
        <taxon>Neoptera</taxon>
        <taxon>Endopterygota</taxon>
        <taxon>Hymenoptera</taxon>
        <taxon>Apocrita</taxon>
        <taxon>Ichneumonoidea</taxon>
        <taxon>Braconidae</taxon>
        <taxon>Opiinae</taxon>
        <taxon>Fopius</taxon>
    </lineage>
</organism>
<accession>A0A0C9R0G0</accession>
<dbReference type="Proteomes" id="UP000694866">
    <property type="component" value="Unplaced"/>
</dbReference>
<dbReference type="KEGG" id="fas:105272878"/>
<dbReference type="GO" id="GO:0016281">
    <property type="term" value="C:eukaryotic translation initiation factor 4F complex"/>
    <property type="evidence" value="ECO:0007669"/>
    <property type="project" value="TreeGrafter"/>
</dbReference>
<feature type="compositionally biased region" description="Basic and acidic residues" evidence="1">
    <location>
        <begin position="175"/>
        <end position="230"/>
    </location>
</feature>
<protein>
    <submittedName>
        <fullName evidence="3">Eif4g3_1 protein</fullName>
    </submittedName>
</protein>